<dbReference type="PANTHER" id="PTHR13887:SF14">
    <property type="entry name" value="DISULFIDE BOND FORMATION PROTEIN D"/>
    <property type="match status" value="1"/>
</dbReference>
<keyword evidence="3" id="KW-1015">Disulfide bond</keyword>
<feature type="signal peptide" evidence="5">
    <location>
        <begin position="1"/>
        <end position="32"/>
    </location>
</feature>
<proteinExistence type="predicted"/>
<dbReference type="Pfam" id="PF18312">
    <property type="entry name" value="ScsC_N"/>
    <property type="match status" value="1"/>
</dbReference>
<keyword evidence="8" id="KW-1185">Reference proteome</keyword>
<feature type="chain" id="PRO_5031179130" evidence="5">
    <location>
        <begin position="33"/>
        <end position="255"/>
    </location>
</feature>
<evidence type="ECO:0000256" key="1">
    <source>
        <dbReference type="ARBA" id="ARBA00022729"/>
    </source>
</evidence>
<keyword evidence="7" id="KW-0413">Isomerase</keyword>
<evidence type="ECO:0000256" key="2">
    <source>
        <dbReference type="ARBA" id="ARBA00023002"/>
    </source>
</evidence>
<dbReference type="SUPFAM" id="SSF52833">
    <property type="entry name" value="Thioredoxin-like"/>
    <property type="match status" value="1"/>
</dbReference>
<dbReference type="AlphaFoldDB" id="A0A7W6W7Z3"/>
<dbReference type="GO" id="GO:0016853">
    <property type="term" value="F:isomerase activity"/>
    <property type="evidence" value="ECO:0007669"/>
    <property type="project" value="UniProtKB-KW"/>
</dbReference>
<comment type="caution">
    <text evidence="7">The sequence shown here is derived from an EMBL/GenBank/DDBJ whole genome shotgun (WGS) entry which is preliminary data.</text>
</comment>
<keyword evidence="1 5" id="KW-0732">Signal</keyword>
<dbReference type="InterPro" id="IPR013766">
    <property type="entry name" value="Thioredoxin_domain"/>
</dbReference>
<dbReference type="CDD" id="cd03023">
    <property type="entry name" value="DsbA_Com1_like"/>
    <property type="match status" value="1"/>
</dbReference>
<evidence type="ECO:0000256" key="3">
    <source>
        <dbReference type="ARBA" id="ARBA00023157"/>
    </source>
</evidence>
<sequence length="255" mass="26786">MSILSRPVPFPALALMGALLLAGLTAGAPARADDALTDAQRDAVRALVRDTLLDQPEIIAEALEIYQSRQQDAERARVAATLEQHRAAIEAAEAADVLGNPDGAITVVEFSDYQCGYCKRAFPDVASVVQAAGDVRLVIRELPILGPDSVMAARAALAARAQGRYPAFHAALMAMRGGLSEASVMQTARSVGLDVDQLKADMADPALDDRFAETIKLARLLGISGTPAFVVGDEVIPGAISAETLTEVIARAREG</sequence>
<feature type="domain" description="Thioredoxin" evidence="6">
    <location>
        <begin position="24"/>
        <end position="254"/>
    </location>
</feature>
<dbReference type="InterPro" id="IPR001853">
    <property type="entry name" value="DSBA-like_thioredoxin_dom"/>
</dbReference>
<evidence type="ECO:0000259" key="6">
    <source>
        <dbReference type="PROSITE" id="PS51352"/>
    </source>
</evidence>
<name>A0A7W6W7Z3_9PROT</name>
<keyword evidence="4" id="KW-0676">Redox-active center</keyword>
<evidence type="ECO:0000313" key="7">
    <source>
        <dbReference type="EMBL" id="MBB4264425.1"/>
    </source>
</evidence>
<dbReference type="EMBL" id="JACIGK010000001">
    <property type="protein sequence ID" value="MBB4264425.1"/>
    <property type="molecule type" value="Genomic_DNA"/>
</dbReference>
<gene>
    <name evidence="7" type="ORF">GGD89_000031</name>
</gene>
<dbReference type="InterPro" id="IPR036249">
    <property type="entry name" value="Thioredoxin-like_sf"/>
</dbReference>
<evidence type="ECO:0000313" key="8">
    <source>
        <dbReference type="Proteomes" id="UP000554286"/>
    </source>
</evidence>
<organism evidence="7 8">
    <name type="scientific">Roseospira visakhapatnamensis</name>
    <dbReference type="NCBI Taxonomy" id="390880"/>
    <lineage>
        <taxon>Bacteria</taxon>
        <taxon>Pseudomonadati</taxon>
        <taxon>Pseudomonadota</taxon>
        <taxon>Alphaproteobacteria</taxon>
        <taxon>Rhodospirillales</taxon>
        <taxon>Rhodospirillaceae</taxon>
        <taxon>Roseospira</taxon>
    </lineage>
</organism>
<protein>
    <submittedName>
        <fullName evidence="7">Protein-disulfide isomerase</fullName>
    </submittedName>
</protein>
<dbReference type="Gene3D" id="3.40.30.10">
    <property type="entry name" value="Glutaredoxin"/>
    <property type="match status" value="1"/>
</dbReference>
<dbReference type="Pfam" id="PF01323">
    <property type="entry name" value="DSBA"/>
    <property type="match status" value="1"/>
</dbReference>
<evidence type="ECO:0000256" key="4">
    <source>
        <dbReference type="ARBA" id="ARBA00023284"/>
    </source>
</evidence>
<keyword evidence="2" id="KW-0560">Oxidoreductase</keyword>
<dbReference type="Proteomes" id="UP000554286">
    <property type="component" value="Unassembled WGS sequence"/>
</dbReference>
<dbReference type="PROSITE" id="PS51352">
    <property type="entry name" value="THIOREDOXIN_2"/>
    <property type="match status" value="1"/>
</dbReference>
<dbReference type="GO" id="GO:0016491">
    <property type="term" value="F:oxidoreductase activity"/>
    <property type="evidence" value="ECO:0007669"/>
    <property type="project" value="UniProtKB-KW"/>
</dbReference>
<evidence type="ECO:0000256" key="5">
    <source>
        <dbReference type="SAM" id="SignalP"/>
    </source>
</evidence>
<dbReference type="PANTHER" id="PTHR13887">
    <property type="entry name" value="GLUTATHIONE S-TRANSFERASE KAPPA"/>
    <property type="match status" value="1"/>
</dbReference>
<accession>A0A7W6W7Z3</accession>
<dbReference type="RefSeq" id="WP_184042072.1">
    <property type="nucleotide sequence ID" value="NZ_JACIGK010000001.1"/>
</dbReference>
<dbReference type="InterPro" id="IPR041205">
    <property type="entry name" value="ScsC_N"/>
</dbReference>
<reference evidence="7 8" key="1">
    <citation type="submission" date="2020-08" db="EMBL/GenBank/DDBJ databases">
        <title>Genome sequencing of Purple Non-Sulfur Bacteria from various extreme environments.</title>
        <authorList>
            <person name="Mayer M."/>
        </authorList>
    </citation>
    <scope>NUCLEOTIDE SEQUENCE [LARGE SCALE GENOMIC DNA]</scope>
    <source>
        <strain evidence="7 8">JA131</strain>
    </source>
</reference>